<name>A0AAN1WKF9_9GAMM</name>
<gene>
    <name evidence="1" type="ORF">MARGE09_P3433</name>
</gene>
<sequence length="199" mass="22060">MDFSRTNMTELAGIIANHLAEHKIAVVLVGGLAVEIYSQNLYLTKDIDMVNTSYTPAKTLQLAMAKLGFSKQGRVFVNSTTEVTIEFPSAPLSVGDELITQTTTIPTSHGDIPILTVEDVAKDRLAAFIHWQDMQSMVQATAVMLKHQLKPDYFRAFIKREGNTKHYTILQLLFAAGKQGDVTMQALETSLADILLQQY</sequence>
<protein>
    <submittedName>
        <fullName evidence="1">Uncharacterized protein</fullName>
    </submittedName>
</protein>
<keyword evidence="2" id="KW-1185">Reference proteome</keyword>
<dbReference type="AlphaFoldDB" id="A0AAN1WKF9"/>
<dbReference type="RefSeq" id="WP_236984294.1">
    <property type="nucleotide sequence ID" value="NZ_AP023086.1"/>
</dbReference>
<dbReference type="Proteomes" id="UP001320119">
    <property type="component" value="Chromosome"/>
</dbReference>
<dbReference type="EMBL" id="AP023086">
    <property type="protein sequence ID" value="BCD99232.1"/>
    <property type="molecule type" value="Genomic_DNA"/>
</dbReference>
<proteinExistence type="predicted"/>
<organism evidence="1 2">
    <name type="scientific">Marinagarivorans cellulosilyticus</name>
    <dbReference type="NCBI Taxonomy" id="2721545"/>
    <lineage>
        <taxon>Bacteria</taxon>
        <taxon>Pseudomonadati</taxon>
        <taxon>Pseudomonadota</taxon>
        <taxon>Gammaproteobacteria</taxon>
        <taxon>Cellvibrionales</taxon>
        <taxon>Cellvibrionaceae</taxon>
        <taxon>Marinagarivorans</taxon>
    </lineage>
</organism>
<reference evidence="1 2" key="1">
    <citation type="journal article" date="2022" name="IScience">
        <title>An ultrasensitive nanofiber-based assay for enzymatic hydrolysis and deep-sea microbial degradation of cellulose.</title>
        <authorList>
            <person name="Tsudome M."/>
            <person name="Tachioka M."/>
            <person name="Miyazaki M."/>
            <person name="Uchimura K."/>
            <person name="Tsuda M."/>
            <person name="Takaki Y."/>
            <person name="Deguchi S."/>
        </authorList>
    </citation>
    <scope>NUCLEOTIDE SEQUENCE [LARGE SCALE GENOMIC DNA]</scope>
    <source>
        <strain evidence="1 2">GE09</strain>
    </source>
</reference>
<evidence type="ECO:0000313" key="2">
    <source>
        <dbReference type="Proteomes" id="UP001320119"/>
    </source>
</evidence>
<evidence type="ECO:0000313" key="1">
    <source>
        <dbReference type="EMBL" id="BCD99232.1"/>
    </source>
</evidence>
<dbReference type="KEGG" id="marq:MARGE09_P3433"/>
<accession>A0AAN1WKF9</accession>